<gene>
    <name evidence="4" type="ORF">EV148_102389</name>
</gene>
<evidence type="ECO:0000313" key="5">
    <source>
        <dbReference type="Proteomes" id="UP000294862"/>
    </source>
</evidence>
<dbReference type="EMBL" id="SLWQ01000002">
    <property type="protein sequence ID" value="TCO42030.1"/>
    <property type="molecule type" value="Genomic_DNA"/>
</dbReference>
<feature type="signal peptide" evidence="3">
    <location>
        <begin position="1"/>
        <end position="29"/>
    </location>
</feature>
<sequence>MRFTMSIDRLPALRAALPFMLCAGLAACAAPPPRHAVAPLPATGSVAPVAPEHDLMLKLLTAQFALQDNDLAAAARGFADAALLSDDPALSEEATRLSLSQKDWPLATRALARWQQLAPGDAGVVQARAWIALGEKRMDAARSELSALAMRGGDASWRLVAQLLLNADDKPAALSLLDGLLGSAAAVASESNQVALSQLAYKLGDKALARRIVDAAVARFHGVDAYAWSARLAIDGGDKAMARRIYAEGLEREPQSLRLRSGYAALLADSGDNAAAARALVAGPQDDTTYAARAAYAARAVDKAALTALYREVESDKTERTPKRLYLLGQIAELTGKLEAALGWYREVPLEDEHGFDAQMRVALVLDQLDRLPKALDQLHRLVEMAAGDSEQQRTAWLAEAELLVRRQRQKDALAVYDRALANLPDDARLLYARALLAVDEGDLAAGERDLRRVIELRPDDAEALNALGYTLADRSSASDPRQREALELIERALKLKPEEPAIIDSLGWVRYRLGQLDASVQELRRAYAKQPDADIAAHLGEVLWAQGQHDEARRIWDEGRKKDAKNKALLETIRRMTQ</sequence>
<evidence type="ECO:0000256" key="1">
    <source>
        <dbReference type="ARBA" id="ARBA00022737"/>
    </source>
</evidence>
<keyword evidence="1" id="KW-0677">Repeat</keyword>
<dbReference type="GO" id="GO:0000030">
    <property type="term" value="F:mannosyltransferase activity"/>
    <property type="evidence" value="ECO:0007669"/>
    <property type="project" value="TreeGrafter"/>
</dbReference>
<dbReference type="GO" id="GO:0035269">
    <property type="term" value="P:protein O-linked glycosylation via mannose"/>
    <property type="evidence" value="ECO:0007669"/>
    <property type="project" value="TreeGrafter"/>
</dbReference>
<dbReference type="PROSITE" id="PS51257">
    <property type="entry name" value="PROKAR_LIPOPROTEIN"/>
    <property type="match status" value="1"/>
</dbReference>
<dbReference type="InterPro" id="IPR019734">
    <property type="entry name" value="TPR_rpt"/>
</dbReference>
<feature type="chain" id="PRO_5020240194" evidence="3">
    <location>
        <begin position="30"/>
        <end position="579"/>
    </location>
</feature>
<dbReference type="InterPro" id="IPR052346">
    <property type="entry name" value="O-mannosyl-transferase_TMTC"/>
</dbReference>
<evidence type="ECO:0000256" key="2">
    <source>
        <dbReference type="ARBA" id="ARBA00022803"/>
    </source>
</evidence>
<dbReference type="InterPro" id="IPR011990">
    <property type="entry name" value="TPR-like_helical_dom_sf"/>
</dbReference>
<organism evidence="4 5">
    <name type="scientific">Dokdonella fugitiva</name>
    <dbReference type="NCBI Taxonomy" id="328517"/>
    <lineage>
        <taxon>Bacteria</taxon>
        <taxon>Pseudomonadati</taxon>
        <taxon>Pseudomonadota</taxon>
        <taxon>Gammaproteobacteria</taxon>
        <taxon>Lysobacterales</taxon>
        <taxon>Rhodanobacteraceae</taxon>
        <taxon>Dokdonella</taxon>
    </lineage>
</organism>
<name>A0A4V2S2W2_9GAMM</name>
<dbReference type="PANTHER" id="PTHR44227">
    <property type="match status" value="1"/>
</dbReference>
<evidence type="ECO:0000313" key="4">
    <source>
        <dbReference type="EMBL" id="TCO42030.1"/>
    </source>
</evidence>
<reference evidence="4 5" key="1">
    <citation type="journal article" date="2015" name="Stand. Genomic Sci.">
        <title>Genomic Encyclopedia of Bacterial and Archaeal Type Strains, Phase III: the genomes of soil and plant-associated and newly described type strains.</title>
        <authorList>
            <person name="Whitman W.B."/>
            <person name="Woyke T."/>
            <person name="Klenk H.P."/>
            <person name="Zhou Y."/>
            <person name="Lilburn T.G."/>
            <person name="Beck B.J."/>
            <person name="De Vos P."/>
            <person name="Vandamme P."/>
            <person name="Eisen J.A."/>
            <person name="Garrity G."/>
            <person name="Hugenholtz P."/>
            <person name="Kyrpides N.C."/>
        </authorList>
    </citation>
    <scope>NUCLEOTIDE SEQUENCE [LARGE SCALE GENOMIC DNA]</scope>
    <source>
        <strain evidence="4 5">A3</strain>
    </source>
</reference>
<protein>
    <submittedName>
        <fullName evidence="4">Tetratricopeptide repeat protein</fullName>
    </submittedName>
</protein>
<dbReference type="Pfam" id="PF13432">
    <property type="entry name" value="TPR_16"/>
    <property type="match status" value="3"/>
</dbReference>
<comment type="caution">
    <text evidence="4">The sequence shown here is derived from an EMBL/GenBank/DDBJ whole genome shotgun (WGS) entry which is preliminary data.</text>
</comment>
<accession>A0A4V2S2W2</accession>
<dbReference type="Proteomes" id="UP000294862">
    <property type="component" value="Unassembled WGS sequence"/>
</dbReference>
<dbReference type="GO" id="GO:0030968">
    <property type="term" value="P:endoplasmic reticulum unfolded protein response"/>
    <property type="evidence" value="ECO:0007669"/>
    <property type="project" value="TreeGrafter"/>
</dbReference>
<keyword evidence="3" id="KW-0732">Signal</keyword>
<keyword evidence="5" id="KW-1185">Reference proteome</keyword>
<dbReference type="AlphaFoldDB" id="A0A4V2S2W2"/>
<dbReference type="Gene3D" id="1.25.40.10">
    <property type="entry name" value="Tetratricopeptide repeat domain"/>
    <property type="match status" value="2"/>
</dbReference>
<keyword evidence="2" id="KW-0802">TPR repeat</keyword>
<evidence type="ECO:0000256" key="3">
    <source>
        <dbReference type="SAM" id="SignalP"/>
    </source>
</evidence>
<proteinExistence type="predicted"/>
<dbReference type="SUPFAM" id="SSF48452">
    <property type="entry name" value="TPR-like"/>
    <property type="match status" value="2"/>
</dbReference>
<dbReference type="PANTHER" id="PTHR44227:SF3">
    <property type="entry name" value="PROTEIN O-MANNOSYL-TRANSFERASE TMTC4"/>
    <property type="match status" value="1"/>
</dbReference>
<dbReference type="SMART" id="SM00028">
    <property type="entry name" value="TPR"/>
    <property type="match status" value="6"/>
</dbReference>